<dbReference type="EMBL" id="JADQDF010000002">
    <property type="protein sequence ID" value="MBW0132513.1"/>
    <property type="molecule type" value="Genomic_DNA"/>
</dbReference>
<evidence type="ECO:0008006" key="4">
    <source>
        <dbReference type="Google" id="ProtNLM"/>
    </source>
</evidence>
<organism evidence="2 3">
    <name type="scientific">Pseudonocardia oceani</name>
    <dbReference type="NCBI Taxonomy" id="2792013"/>
    <lineage>
        <taxon>Bacteria</taxon>
        <taxon>Bacillati</taxon>
        <taxon>Actinomycetota</taxon>
        <taxon>Actinomycetes</taxon>
        <taxon>Pseudonocardiales</taxon>
        <taxon>Pseudonocardiaceae</taxon>
        <taxon>Pseudonocardia</taxon>
    </lineage>
</organism>
<comment type="caution">
    <text evidence="2">The sequence shown here is derived from an EMBL/GenBank/DDBJ whole genome shotgun (WGS) entry which is preliminary data.</text>
</comment>
<evidence type="ECO:0000313" key="2">
    <source>
        <dbReference type="EMBL" id="MBW0132513.1"/>
    </source>
</evidence>
<dbReference type="Proteomes" id="UP000694300">
    <property type="component" value="Unassembled WGS sequence"/>
</dbReference>
<evidence type="ECO:0000256" key="1">
    <source>
        <dbReference type="SAM" id="MobiDB-lite"/>
    </source>
</evidence>
<accession>A0ABS6UJT3</accession>
<keyword evidence="3" id="KW-1185">Reference proteome</keyword>
<feature type="region of interest" description="Disordered" evidence="1">
    <location>
        <begin position="1"/>
        <end position="31"/>
    </location>
</feature>
<gene>
    <name evidence="2" type="ORF">I4I82_33240</name>
</gene>
<proteinExistence type="predicted"/>
<reference evidence="2 3" key="1">
    <citation type="submission" date="2020-11" db="EMBL/GenBank/DDBJ databases">
        <title>Pseudonocardia abyssalis sp. nov. and Pseudonocardia oceani sp. nov., description and phylogenomic analysis of two novel actinomycetes isolated from the deep Southern Ocean.</title>
        <authorList>
            <person name="Parra J."/>
        </authorList>
    </citation>
    <scope>NUCLEOTIDE SEQUENCE [LARGE SCALE GENOMIC DNA]</scope>
    <source>
        <strain evidence="3">KRD185</strain>
    </source>
</reference>
<name>A0ABS6UJT3_9PSEU</name>
<sequence>MNADRDQPGPDGPGLDGAGLDGAGLEVGQVGEGGRRLVDRAELVNRLGMTEQTLARLYSQRASTGHPDSVGRAGRRLLWDLDEMRAWAAARLEAKRAGMTPLDRSGDPDELVDVDEAARVLGYANRRTIDSYLARRGRGYFPEPDDPAGRRWRRRTLWAFADRRSRPGRAGHSTSG</sequence>
<feature type="compositionally biased region" description="Gly residues" evidence="1">
    <location>
        <begin position="12"/>
        <end position="22"/>
    </location>
</feature>
<dbReference type="RefSeq" id="WP_218589612.1">
    <property type="nucleotide sequence ID" value="NZ_JADQDE010000611.1"/>
</dbReference>
<protein>
    <recommendedName>
        <fullName evidence="4">Helix-turn-helix domain-containing protein</fullName>
    </recommendedName>
</protein>
<evidence type="ECO:0000313" key="3">
    <source>
        <dbReference type="Proteomes" id="UP000694300"/>
    </source>
</evidence>